<reference evidence="1 2" key="1">
    <citation type="submission" date="2019-12" db="EMBL/GenBank/DDBJ databases">
        <title>Full genome sequence of a Bacillus safensis strain isolated from commercially available natto in Indonesia.</title>
        <authorList>
            <person name="Yoshida M."/>
            <person name="Uomi M."/>
            <person name="Waturangi D."/>
            <person name="Ekaputri J.J."/>
            <person name="Setiamarga D.H.E."/>
        </authorList>
    </citation>
    <scope>NUCLEOTIDE SEQUENCE [LARGE SCALE GENOMIC DNA]</scope>
    <source>
        <strain evidence="1 2">IDN1</strain>
    </source>
</reference>
<accession>A0A5S9MCB6</accession>
<organism evidence="1 2">
    <name type="scientific">Bacillus safensis</name>
    <dbReference type="NCBI Taxonomy" id="561879"/>
    <lineage>
        <taxon>Bacteria</taxon>
        <taxon>Bacillati</taxon>
        <taxon>Bacillota</taxon>
        <taxon>Bacilli</taxon>
        <taxon>Bacillales</taxon>
        <taxon>Bacillaceae</taxon>
        <taxon>Bacillus</taxon>
    </lineage>
</organism>
<dbReference type="EMBL" id="AP021906">
    <property type="protein sequence ID" value="BBP90588.1"/>
    <property type="molecule type" value="Genomic_DNA"/>
</dbReference>
<sequence length="42" mass="4776">MTSEMKEEMTKKIMQIVNEATDEAENAAYADAESALRYVYAE</sequence>
<dbReference type="Proteomes" id="UP000464658">
    <property type="component" value="Chromosome"/>
</dbReference>
<evidence type="ECO:0000313" key="2">
    <source>
        <dbReference type="Proteomes" id="UP000464658"/>
    </source>
</evidence>
<protein>
    <submittedName>
        <fullName evidence="1">Uncharacterized protein</fullName>
    </submittedName>
</protein>
<gene>
    <name evidence="1" type="ORF">BsIDN1_42060</name>
</gene>
<name>A0A5S9MCB6_BACIA</name>
<proteinExistence type="predicted"/>
<dbReference type="AlphaFoldDB" id="A0A5S9MCB6"/>
<evidence type="ECO:0000313" key="1">
    <source>
        <dbReference type="EMBL" id="BBP90588.1"/>
    </source>
</evidence>